<dbReference type="RefSeq" id="WP_113919383.1">
    <property type="nucleotide sequence ID" value="NZ_QNRX01000001.1"/>
</dbReference>
<reference evidence="3 4" key="1">
    <citation type="submission" date="2018-06" db="EMBL/GenBank/DDBJ databases">
        <title>Genomic Encyclopedia of Type Strains, Phase IV (KMG-IV): sequencing the most valuable type-strain genomes for metagenomic binning, comparative biology and taxonomic classification.</title>
        <authorList>
            <person name="Goeker M."/>
        </authorList>
    </citation>
    <scope>NUCLEOTIDE SEQUENCE [LARGE SCALE GENOMIC DNA]</scope>
    <source>
        <strain evidence="3 4">DSM 22112</strain>
    </source>
</reference>
<gene>
    <name evidence="3" type="ORF">DES36_101232</name>
</gene>
<evidence type="ECO:0000313" key="4">
    <source>
        <dbReference type="Proteomes" id="UP000253490"/>
    </source>
</evidence>
<dbReference type="Proteomes" id="UP000253490">
    <property type="component" value="Unassembled WGS sequence"/>
</dbReference>
<dbReference type="InterPro" id="IPR004380">
    <property type="entry name" value="Asp_race"/>
</dbReference>
<dbReference type="OrthoDB" id="9803739at2"/>
<name>A0A366II88_9FIRM</name>
<dbReference type="Gene3D" id="3.40.50.1860">
    <property type="match status" value="2"/>
</dbReference>
<dbReference type="PANTHER" id="PTHR21198:SF7">
    <property type="entry name" value="ASPARTATE-GLUTAMATE RACEMASE FAMILY"/>
    <property type="match status" value="1"/>
</dbReference>
<evidence type="ECO:0000256" key="2">
    <source>
        <dbReference type="ARBA" id="ARBA00023235"/>
    </source>
</evidence>
<protein>
    <submittedName>
        <fullName evidence="3">Aspartate racemase</fullName>
    </submittedName>
</protein>
<sequence>MNDDKVIGIIGGMGPEATASLFTKIIKGTKVEKDQDHHRVVIDSNPKIPDRTAAILGRGQSPVSAIVAGGKNLEKIGANLLLLPCITSHYFIEEIQSHLSVPVINAIEELYKYIVNNNPNVSKIGVLATSGTIKSGLFNKYLLNIEVLTPDDEAQEKQVMEAIYGKNGIKSGNTGKEPSQLLQKTAENLIDSGADLIIAGCTEIGLALKQEQISKPLIDPIDCIFYNGIIK</sequence>
<dbReference type="PANTHER" id="PTHR21198">
    <property type="entry name" value="GLUTAMATE RACEMASE"/>
    <property type="match status" value="1"/>
</dbReference>
<dbReference type="InterPro" id="IPR001920">
    <property type="entry name" value="Asp/Glu_race"/>
</dbReference>
<keyword evidence="2" id="KW-0413">Isomerase</keyword>
<evidence type="ECO:0000256" key="1">
    <source>
        <dbReference type="ARBA" id="ARBA00007847"/>
    </source>
</evidence>
<organism evidence="3 4">
    <name type="scientific">Alkalibaculum bacchi</name>
    <dbReference type="NCBI Taxonomy" id="645887"/>
    <lineage>
        <taxon>Bacteria</taxon>
        <taxon>Bacillati</taxon>
        <taxon>Bacillota</taxon>
        <taxon>Clostridia</taxon>
        <taxon>Eubacteriales</taxon>
        <taxon>Eubacteriaceae</taxon>
        <taxon>Alkalibaculum</taxon>
    </lineage>
</organism>
<comment type="similarity">
    <text evidence="1">Belongs to the aspartate/glutamate racemases family.</text>
</comment>
<accession>A0A366II88</accession>
<dbReference type="GO" id="GO:0047661">
    <property type="term" value="F:amino-acid racemase activity"/>
    <property type="evidence" value="ECO:0007669"/>
    <property type="project" value="InterPro"/>
</dbReference>
<dbReference type="NCBIfam" id="TIGR00035">
    <property type="entry name" value="asp_race"/>
    <property type="match status" value="1"/>
</dbReference>
<dbReference type="SUPFAM" id="SSF53681">
    <property type="entry name" value="Aspartate/glutamate racemase"/>
    <property type="match status" value="2"/>
</dbReference>
<dbReference type="EMBL" id="QNRX01000001">
    <property type="protein sequence ID" value="RBP70175.1"/>
    <property type="molecule type" value="Genomic_DNA"/>
</dbReference>
<keyword evidence="4" id="KW-1185">Reference proteome</keyword>
<proteinExistence type="inferred from homology"/>
<dbReference type="AlphaFoldDB" id="A0A366II88"/>
<dbReference type="Pfam" id="PF01177">
    <property type="entry name" value="Asp_Glu_race"/>
    <property type="match status" value="1"/>
</dbReference>
<evidence type="ECO:0000313" key="3">
    <source>
        <dbReference type="EMBL" id="RBP70175.1"/>
    </source>
</evidence>
<comment type="caution">
    <text evidence="3">The sequence shown here is derived from an EMBL/GenBank/DDBJ whole genome shotgun (WGS) entry which is preliminary data.</text>
</comment>
<dbReference type="InterPro" id="IPR015942">
    <property type="entry name" value="Asp/Glu/hydantoin_racemase"/>
</dbReference>